<sequence>MATAILPDADSRYGSKIRSKIQRRFAPRPYGTEKMQARYNTDTQIAKGLWQGIFGTISRPKASSVGAKQIESENTRITQYLLDSLPPAGNMSAITPAVLKPGPDAQTYSGTGAGGMTLGSGSQTITEQPKAKEPTLSNSKTSDELEKAKSTPEEAVAATGQHQGANIQFLGNVERAMLSTGDMINEGVVTFSGLLPHMLLFDFAIPTNFDLESRASQGASEKESTPRSILDKIPDQKGFYVHGKAEAVQASTGTLRNKQAVTFE</sequence>
<dbReference type="Proteomes" id="UP001201980">
    <property type="component" value="Unassembled WGS sequence"/>
</dbReference>
<name>A0AAD5WRQ3_9PEZI</name>
<dbReference type="AlphaFoldDB" id="A0AAD5WRQ3"/>
<protein>
    <submittedName>
        <fullName evidence="2">Uncharacterized protein</fullName>
    </submittedName>
</protein>
<reference evidence="2" key="1">
    <citation type="submission" date="2022-07" db="EMBL/GenBank/DDBJ databases">
        <title>Draft genome sequence of Zalerion maritima ATCC 34329, a (micro)plastics degrading marine fungus.</title>
        <authorList>
            <person name="Paco A."/>
            <person name="Goncalves M.F.M."/>
            <person name="Rocha-Santos T.A.P."/>
            <person name="Alves A."/>
        </authorList>
    </citation>
    <scope>NUCLEOTIDE SEQUENCE</scope>
    <source>
        <strain evidence="2">ATCC 34329</strain>
    </source>
</reference>
<proteinExistence type="predicted"/>
<comment type="caution">
    <text evidence="2">The sequence shown here is derived from an EMBL/GenBank/DDBJ whole genome shotgun (WGS) entry which is preliminary data.</text>
</comment>
<evidence type="ECO:0000256" key="1">
    <source>
        <dbReference type="SAM" id="MobiDB-lite"/>
    </source>
</evidence>
<evidence type="ECO:0000313" key="2">
    <source>
        <dbReference type="EMBL" id="KAJ2898982.1"/>
    </source>
</evidence>
<evidence type="ECO:0000313" key="3">
    <source>
        <dbReference type="Proteomes" id="UP001201980"/>
    </source>
</evidence>
<keyword evidence="3" id="KW-1185">Reference proteome</keyword>
<gene>
    <name evidence="2" type="ORF">MKZ38_003551</name>
</gene>
<organism evidence="2 3">
    <name type="scientific">Zalerion maritima</name>
    <dbReference type="NCBI Taxonomy" id="339359"/>
    <lineage>
        <taxon>Eukaryota</taxon>
        <taxon>Fungi</taxon>
        <taxon>Dikarya</taxon>
        <taxon>Ascomycota</taxon>
        <taxon>Pezizomycotina</taxon>
        <taxon>Sordariomycetes</taxon>
        <taxon>Lulworthiomycetidae</taxon>
        <taxon>Lulworthiales</taxon>
        <taxon>Lulworthiaceae</taxon>
        <taxon>Zalerion</taxon>
    </lineage>
</organism>
<feature type="compositionally biased region" description="Basic and acidic residues" evidence="1">
    <location>
        <begin position="141"/>
        <end position="152"/>
    </location>
</feature>
<feature type="region of interest" description="Disordered" evidence="1">
    <location>
        <begin position="104"/>
        <end position="160"/>
    </location>
</feature>
<accession>A0AAD5WRQ3</accession>
<dbReference type="EMBL" id="JAKWBI020000211">
    <property type="protein sequence ID" value="KAJ2898982.1"/>
    <property type="molecule type" value="Genomic_DNA"/>
</dbReference>